<evidence type="ECO:0000313" key="30">
    <source>
        <dbReference type="Proteomes" id="UP000478493"/>
    </source>
</evidence>
<keyword evidence="9" id="KW-0472">Membrane</keyword>
<dbReference type="EMBL" id="JAQNZF010000005">
    <property type="protein sequence ID" value="MDC2741634.1"/>
    <property type="molecule type" value="Genomic_DNA"/>
</dbReference>
<evidence type="ECO:0000313" key="21">
    <source>
        <dbReference type="EMBL" id="RGS84956.1"/>
    </source>
</evidence>
<dbReference type="EMBL" id="VWFO01000001">
    <property type="protein sequence ID" value="KAA4667038.1"/>
    <property type="molecule type" value="Genomic_DNA"/>
</dbReference>
<dbReference type="InterPro" id="IPR027991">
    <property type="entry name" value="DUF4488"/>
</dbReference>
<evidence type="ECO:0000313" key="16">
    <source>
        <dbReference type="EMBL" id="KAA4667038.1"/>
    </source>
</evidence>
<evidence type="ECO:0000313" key="18">
    <source>
        <dbReference type="EMBL" id="MDC2741634.1"/>
    </source>
</evidence>
<name>A0A139L8K8_BACOV</name>
<feature type="domain" description="TonB C-terminal" evidence="11">
    <location>
        <begin position="45"/>
        <end position="141"/>
    </location>
</feature>
<dbReference type="GO" id="GO:0055085">
    <property type="term" value="P:transmembrane transport"/>
    <property type="evidence" value="ECO:0007669"/>
    <property type="project" value="InterPro"/>
</dbReference>
<evidence type="ECO:0000313" key="28">
    <source>
        <dbReference type="Proteomes" id="UP000435985"/>
    </source>
</evidence>
<evidence type="ECO:0000256" key="9">
    <source>
        <dbReference type="ARBA" id="ARBA00023136"/>
    </source>
</evidence>
<dbReference type="NCBIfam" id="TIGR01352">
    <property type="entry name" value="tonB_Cterm"/>
    <property type="match status" value="1"/>
</dbReference>
<dbReference type="InterPro" id="IPR037682">
    <property type="entry name" value="TonB_C"/>
</dbReference>
<dbReference type="Pfam" id="PF03544">
    <property type="entry name" value="TonB_C"/>
    <property type="match status" value="1"/>
</dbReference>
<reference evidence="20" key="2">
    <citation type="journal article" date="2018" name="Nature">
        <title>Human gut bacteria contain acquired interbacterial defence systems.</title>
        <authorList>
            <person name="Ross B.D."/>
            <person name="Verster A.J."/>
            <person name="Radey M.C."/>
            <person name="Schmidtke D.T."/>
            <person name="Pope C.E."/>
            <person name="Hoffman L.R."/>
            <person name="Hajjar A."/>
            <person name="Peterson S.B."/>
            <person name="Borenstein E."/>
            <person name="Mougous J."/>
        </authorList>
    </citation>
    <scope>NUCLEOTIDE SEQUENCE</scope>
    <source>
        <strain evidence="20">3725 D1 iv</strain>
    </source>
</reference>
<dbReference type="PANTHER" id="PTHR33446">
    <property type="entry name" value="PROTEIN TONB-RELATED"/>
    <property type="match status" value="1"/>
</dbReference>
<reference evidence="23 24" key="3">
    <citation type="submission" date="2018-08" db="EMBL/GenBank/DDBJ databases">
        <title>A genome reference for cultivated species of the human gut microbiota.</title>
        <authorList>
            <person name="Zou Y."/>
            <person name="Xue W."/>
            <person name="Luo G."/>
        </authorList>
    </citation>
    <scope>NUCLEOTIDE SEQUENCE [LARGE SCALE GENOMIC DNA]</scope>
    <source>
        <strain evidence="21 23">AF20-9LB</strain>
        <strain evidence="22 24">AM17-48</strain>
    </source>
</reference>
<evidence type="ECO:0000313" key="29">
    <source>
        <dbReference type="Proteomes" id="UP000460135"/>
    </source>
</evidence>
<evidence type="ECO:0000256" key="5">
    <source>
        <dbReference type="ARBA" id="ARBA00022519"/>
    </source>
</evidence>
<dbReference type="PROSITE" id="PS52015">
    <property type="entry name" value="TONB_CTD"/>
    <property type="match status" value="1"/>
</dbReference>
<dbReference type="GeneID" id="29453725"/>
<feature type="signal peptide" evidence="10">
    <location>
        <begin position="1"/>
        <end position="20"/>
    </location>
</feature>
<reference evidence="17" key="6">
    <citation type="submission" date="2022-10" db="EMBL/GenBank/DDBJ databases">
        <title>Human gut microbiome strain richness.</title>
        <authorList>
            <person name="Chen-Liaw A."/>
        </authorList>
    </citation>
    <scope>NUCLEOTIDE SEQUENCE</scope>
    <source>
        <strain evidence="18">BSD2780120875st1_E1_BSD2780120875_150330</strain>
        <strain evidence="17">F7_m1001271B151109d0_201107</strain>
        <strain evidence="19">RTP21484st1_H8_RTP21484_190118</strain>
    </source>
</reference>
<dbReference type="AlphaFoldDB" id="A0A139L8K8"/>
<sequence>MHTKLVSLFIALFLCLPLFAQKESVPRIDSEGVYLIPDEMPKFPGGMQAMMKYLATNVKYPVEAQKKGVSGRVIIQFVVMEDGTPGQGKVVRGVDPLLDEEALRVVKTMPKWSPGMADGKAVKVRFTIPVMFSLSKKQNGNTPNMNIPELTVPSGQEVTNKSLEGVWQSCLVQPGAHDFRIALLPVLKVISADKTFINIMTRGRDAKSNAIIFSQGEYRLPSDSVYVEILGKSSDPVFVPGTENEISVERLHDNLIKLSFSMPDKEKRWVEYWFRVPSPDVKIMAD</sequence>
<dbReference type="Proteomes" id="UP000478493">
    <property type="component" value="Unassembled WGS sequence"/>
</dbReference>
<evidence type="ECO:0000256" key="1">
    <source>
        <dbReference type="ARBA" id="ARBA00004383"/>
    </source>
</evidence>
<dbReference type="Proteomes" id="UP000283329">
    <property type="component" value="Unassembled WGS sequence"/>
</dbReference>
<dbReference type="Gene3D" id="3.30.1150.10">
    <property type="match status" value="1"/>
</dbReference>
<dbReference type="FunFam" id="3.30.1150.10:FF:000002">
    <property type="entry name" value="Energy transducer TonB"/>
    <property type="match status" value="1"/>
</dbReference>
<dbReference type="KEGG" id="boa:Bovatus_03777"/>
<dbReference type="EMBL" id="VWGP01000002">
    <property type="protein sequence ID" value="KAA4542082.1"/>
    <property type="molecule type" value="Genomic_DNA"/>
</dbReference>
<comment type="similarity">
    <text evidence="2">Belongs to the TonB family.</text>
</comment>
<dbReference type="Proteomes" id="UP000365824">
    <property type="component" value="Unassembled WGS sequence"/>
</dbReference>
<keyword evidence="10" id="KW-0732">Signal</keyword>
<dbReference type="Proteomes" id="UP001215078">
    <property type="component" value="Unassembled WGS sequence"/>
</dbReference>
<dbReference type="InterPro" id="IPR006260">
    <property type="entry name" value="TonB/TolA_C"/>
</dbReference>
<keyword evidence="3" id="KW-0813">Transport</keyword>
<reference evidence="20" key="5">
    <citation type="submission" date="2019-07" db="EMBL/GenBank/DDBJ databases">
        <authorList>
            <person name="Ross B.D."/>
            <person name="Verster A.J."/>
            <person name="Radey M.C."/>
            <person name="Schmidtke D.T."/>
            <person name="Pope C.E."/>
            <person name="Hoffman L.R."/>
            <person name="Hajjar A."/>
            <person name="Peterson S.B."/>
            <person name="Borenstein E."/>
            <person name="Mougous J.D."/>
        </authorList>
    </citation>
    <scope>NUCLEOTIDE SEQUENCE</scope>
    <source>
        <strain evidence="20">3725 D1 iv</strain>
    </source>
</reference>
<evidence type="ECO:0000256" key="7">
    <source>
        <dbReference type="ARBA" id="ARBA00022927"/>
    </source>
</evidence>
<reference evidence="25" key="1">
    <citation type="journal article" date="2018" name="J. Anim. Genet.">
        <title>Acquired interbacterial defense systems protect against interspecies antagonism in the human gut microbiome.</title>
        <authorList>
            <person name="Ross B.D."/>
            <person name="Verster A.J."/>
            <person name="Radey M.C."/>
            <person name="Schmidtke D.T."/>
            <person name="Pope C.E."/>
            <person name="Hoffman L.R."/>
            <person name="Hajjar A."/>
            <person name="Peterson S.B."/>
            <person name="Borenstein E."/>
            <person name="Mougous J."/>
        </authorList>
    </citation>
    <scope>NUCLEOTIDE SEQUENCE [LARGE SCALE GENOMIC DNA]</scope>
    <source>
        <strain evidence="25">3725 D1 iv</strain>
    </source>
</reference>
<evidence type="ECO:0000313" key="24">
    <source>
        <dbReference type="Proteomes" id="UP000283329"/>
    </source>
</evidence>
<evidence type="ECO:0000313" key="17">
    <source>
        <dbReference type="EMBL" id="MDC2407366.1"/>
    </source>
</evidence>
<dbReference type="GO" id="GO:0031992">
    <property type="term" value="F:energy transducer activity"/>
    <property type="evidence" value="ECO:0007669"/>
    <property type="project" value="TreeGrafter"/>
</dbReference>
<dbReference type="EMBL" id="JAQNWR010000003">
    <property type="protein sequence ID" value="MDC2407366.1"/>
    <property type="molecule type" value="Genomic_DNA"/>
</dbReference>
<dbReference type="EMBL" id="JAQQPO010000005">
    <property type="protein sequence ID" value="MDC7957597.1"/>
    <property type="molecule type" value="Genomic_DNA"/>
</dbReference>
<keyword evidence="4" id="KW-1003">Cell membrane</keyword>
<evidence type="ECO:0000256" key="2">
    <source>
        <dbReference type="ARBA" id="ARBA00006555"/>
    </source>
</evidence>
<evidence type="ECO:0000256" key="4">
    <source>
        <dbReference type="ARBA" id="ARBA00022475"/>
    </source>
</evidence>
<evidence type="ECO:0000313" key="15">
    <source>
        <dbReference type="EMBL" id="KAA4629047.1"/>
    </source>
</evidence>
<evidence type="ECO:0000313" key="23">
    <source>
        <dbReference type="Proteomes" id="UP000266492"/>
    </source>
</evidence>
<evidence type="ECO:0000313" key="12">
    <source>
        <dbReference type="EMBL" id="KAA3809420.1"/>
    </source>
</evidence>
<evidence type="ECO:0000313" key="26">
    <source>
        <dbReference type="Proteomes" id="UP000365824"/>
    </source>
</evidence>
<dbReference type="Proteomes" id="UP001214017">
    <property type="component" value="Unassembled WGS sequence"/>
</dbReference>
<evidence type="ECO:0000313" key="27">
    <source>
        <dbReference type="Proteomes" id="UP000424805"/>
    </source>
</evidence>
<dbReference type="Proteomes" id="UP000266492">
    <property type="component" value="Unassembled WGS sequence"/>
</dbReference>
<dbReference type="EMBL" id="VWLX01000001">
    <property type="protein sequence ID" value="KAA3809420.1"/>
    <property type="molecule type" value="Genomic_DNA"/>
</dbReference>
<evidence type="ECO:0000259" key="11">
    <source>
        <dbReference type="PROSITE" id="PS52015"/>
    </source>
</evidence>
<evidence type="ECO:0000313" key="19">
    <source>
        <dbReference type="EMBL" id="MDC7957597.1"/>
    </source>
</evidence>
<dbReference type="Proteomes" id="UP000424805">
    <property type="component" value="Unassembled WGS sequence"/>
</dbReference>
<evidence type="ECO:0000313" key="14">
    <source>
        <dbReference type="EMBL" id="KAA4542082.1"/>
    </source>
</evidence>
<dbReference type="EMBL" id="VWLB01000003">
    <property type="protein sequence ID" value="KAA3930976.1"/>
    <property type="molecule type" value="Genomic_DNA"/>
</dbReference>
<dbReference type="EMBL" id="CP041395">
    <property type="protein sequence ID" value="QDM11152.1"/>
    <property type="molecule type" value="Genomic_DNA"/>
</dbReference>
<keyword evidence="7" id="KW-0653">Protein transport</keyword>
<dbReference type="Pfam" id="PF14869">
    <property type="entry name" value="DUF4488"/>
    <property type="match status" value="1"/>
</dbReference>
<dbReference type="Proteomes" id="UP001219389">
    <property type="component" value="Unassembled WGS sequence"/>
</dbReference>
<protein>
    <submittedName>
        <fullName evidence="21">TonB family protein</fullName>
    </submittedName>
</protein>
<dbReference type="Proteomes" id="UP000435985">
    <property type="component" value="Unassembled WGS sequence"/>
</dbReference>
<evidence type="ECO:0000256" key="3">
    <source>
        <dbReference type="ARBA" id="ARBA00022448"/>
    </source>
</evidence>
<accession>A0A139L8K8</accession>
<gene>
    <name evidence="22" type="ORF">DW206_01820</name>
    <name evidence="21" type="ORF">DWX70_08020</name>
    <name evidence="20" type="ORF">DYI28_21980</name>
    <name evidence="14" type="ORF">F3B85_02720</name>
    <name evidence="15" type="ORF">F3B90_05565</name>
    <name evidence="16" type="ORF">F3B98_01220</name>
    <name evidence="13" type="ORF">F3F25_02740</name>
    <name evidence="12" type="ORF">F3F51_00835</name>
    <name evidence="17" type="ORF">PO240_05725</name>
    <name evidence="18" type="ORF">PO382_05295</name>
    <name evidence="19" type="ORF">PQ628_05175</name>
</gene>
<comment type="subcellular location">
    <subcellularLocation>
        <location evidence="1">Cell inner membrane</location>
        <topology evidence="1">Single-pass membrane protein</topology>
        <orientation evidence="1">Periplasmic side</orientation>
    </subcellularLocation>
</comment>
<evidence type="ECO:0000256" key="8">
    <source>
        <dbReference type="ARBA" id="ARBA00022989"/>
    </source>
</evidence>
<dbReference type="Proteomes" id="UP000318823">
    <property type="component" value="Chromosome"/>
</dbReference>
<dbReference type="GO" id="GO:0015031">
    <property type="term" value="P:protein transport"/>
    <property type="evidence" value="ECO:0007669"/>
    <property type="project" value="UniProtKB-KW"/>
</dbReference>
<evidence type="ECO:0000256" key="6">
    <source>
        <dbReference type="ARBA" id="ARBA00022692"/>
    </source>
</evidence>
<feature type="chain" id="PRO_5014531309" evidence="10">
    <location>
        <begin position="21"/>
        <end position="286"/>
    </location>
</feature>
<evidence type="ECO:0000313" key="22">
    <source>
        <dbReference type="EMBL" id="RHH52777.1"/>
    </source>
</evidence>
<dbReference type="EMBL" id="QRVZ01000005">
    <property type="protein sequence ID" value="RGS84956.1"/>
    <property type="molecule type" value="Genomic_DNA"/>
</dbReference>
<dbReference type="EMBL" id="QRJR01000001">
    <property type="protein sequence ID" value="RHH52777.1"/>
    <property type="molecule type" value="Genomic_DNA"/>
</dbReference>
<keyword evidence="8" id="KW-1133">Transmembrane helix</keyword>
<evidence type="ECO:0000313" key="13">
    <source>
        <dbReference type="EMBL" id="KAA3930976.1"/>
    </source>
</evidence>
<reference evidence="26 27" key="4">
    <citation type="journal article" date="2019" name="Nat. Med.">
        <title>A library of human gut bacterial isolates paired with longitudinal multiomics data enables mechanistic microbiome research.</title>
        <authorList>
            <person name="Poyet M."/>
            <person name="Groussin M."/>
            <person name="Gibbons S.M."/>
            <person name="Avila-Pacheco J."/>
            <person name="Jiang X."/>
            <person name="Kearney S.M."/>
            <person name="Perrotta A.R."/>
            <person name="Berdy B."/>
            <person name="Zhao S."/>
            <person name="Lieberman T.D."/>
            <person name="Swanson P.K."/>
            <person name="Smith M."/>
            <person name="Roesemann S."/>
            <person name="Alexander J.E."/>
            <person name="Rich S.A."/>
            <person name="Livny J."/>
            <person name="Vlamakis H."/>
            <person name="Clish C."/>
            <person name="Bullock K."/>
            <person name="Deik A."/>
            <person name="Scott J."/>
            <person name="Pierce K.A."/>
            <person name="Xavier R.J."/>
            <person name="Alm E.J."/>
        </authorList>
    </citation>
    <scope>NUCLEOTIDE SEQUENCE [LARGE SCALE GENOMIC DNA]</scope>
    <source>
        <strain evidence="16 28">BIOML-A14</strain>
        <strain evidence="15 27">BIOML-A15</strain>
        <strain evidence="13 26">BIOML-A160</strain>
        <strain evidence="12 29">BIOML-A183</strain>
        <strain evidence="14 30">BIOML-A41</strain>
    </source>
</reference>
<dbReference type="GO" id="GO:0098797">
    <property type="term" value="C:plasma membrane protein complex"/>
    <property type="evidence" value="ECO:0007669"/>
    <property type="project" value="TreeGrafter"/>
</dbReference>
<keyword evidence="6" id="KW-0812">Transmembrane</keyword>
<organism evidence="21 23">
    <name type="scientific">Bacteroides ovatus</name>
    <dbReference type="NCBI Taxonomy" id="28116"/>
    <lineage>
        <taxon>Bacteria</taxon>
        <taxon>Pseudomonadati</taxon>
        <taxon>Bacteroidota</taxon>
        <taxon>Bacteroidia</taxon>
        <taxon>Bacteroidales</taxon>
        <taxon>Bacteroidaceae</taxon>
        <taxon>Bacteroides</taxon>
    </lineage>
</organism>
<evidence type="ECO:0000256" key="10">
    <source>
        <dbReference type="SAM" id="SignalP"/>
    </source>
</evidence>
<dbReference type="RefSeq" id="WP_004299723.1">
    <property type="nucleotide sequence ID" value="NZ_BAABYJ010000002.1"/>
</dbReference>
<dbReference type="Proteomes" id="UP000460135">
    <property type="component" value="Unassembled WGS sequence"/>
</dbReference>
<dbReference type="PANTHER" id="PTHR33446:SF2">
    <property type="entry name" value="PROTEIN TONB"/>
    <property type="match status" value="1"/>
</dbReference>
<dbReference type="EMBL" id="VWFP01000004">
    <property type="protein sequence ID" value="KAA4629047.1"/>
    <property type="molecule type" value="Genomic_DNA"/>
</dbReference>
<dbReference type="SUPFAM" id="SSF74653">
    <property type="entry name" value="TolA/TonB C-terminal domain"/>
    <property type="match status" value="1"/>
</dbReference>
<dbReference type="Gene3D" id="2.40.128.490">
    <property type="entry name" value="Uncharacterised protein PF14869, DUF4488"/>
    <property type="match status" value="1"/>
</dbReference>
<dbReference type="InterPro" id="IPR051045">
    <property type="entry name" value="TonB-dependent_transducer"/>
</dbReference>
<keyword evidence="5" id="KW-0997">Cell inner membrane</keyword>
<proteinExistence type="inferred from homology"/>
<evidence type="ECO:0000313" key="25">
    <source>
        <dbReference type="Proteomes" id="UP000318823"/>
    </source>
</evidence>
<evidence type="ECO:0000313" key="20">
    <source>
        <dbReference type="EMBL" id="QDM11152.1"/>
    </source>
</evidence>
<dbReference type="STRING" id="28116.Bovatus_03777"/>